<dbReference type="InterPro" id="IPR010977">
    <property type="entry name" value="Aromatic_deC"/>
</dbReference>
<name>A0A832I009_UNCEI</name>
<dbReference type="EMBL" id="DSQF01000005">
    <property type="protein sequence ID" value="HGZ42512.1"/>
    <property type="molecule type" value="Genomic_DNA"/>
</dbReference>
<sequence>MAAHGDAWPESARIASTGLGDMDAGDFRASAHALADWIADYFESGSRYPVLAHVSPGTIRAALDRQAPERGAPMSEILSDFERVLLPGVTHWNQPGFMAYFPSTGSGPGVLGEFLAAALNQQAMLWRTSPAATELEEVVLDWVAQLIGLPPGFEGVIHDGGSSSNLHALAAARAAVLPDVRQRGVANRNLRVYASEQAHSSVAKAVILLGLGLDALEEIPVDRSFRMRADALRAAIARDVARGVRPMAVVATAGTTSTGSLDPLPAIAGICRETGVWLHVDAAYAGAAAILPDHRWILEGADRADSLVLNPHKWLFTPLDLSAFYCRRMDVLRAGLALTADYLVTREPAAVRNLMDTGISLGRRFRALKLWMVLRHFGAEGLRARISGQIRLARRFASWVAADPGFEIVAPPSLGVVCLRVAPPGVEDDQALDALNAAVLDRVNRSGEVFLSQTRLGGRLAIRLVVGQLRTGEAHVARAWALLRDAAQGLHRQAGLGT</sequence>
<evidence type="ECO:0000256" key="3">
    <source>
        <dbReference type="ARBA" id="ARBA00022793"/>
    </source>
</evidence>
<dbReference type="InterPro" id="IPR015422">
    <property type="entry name" value="PyrdxlP-dep_Trfase_small"/>
</dbReference>
<comment type="similarity">
    <text evidence="2 7">Belongs to the group II decarboxylase family.</text>
</comment>
<dbReference type="GO" id="GO:0006520">
    <property type="term" value="P:amino acid metabolic process"/>
    <property type="evidence" value="ECO:0007669"/>
    <property type="project" value="InterPro"/>
</dbReference>
<keyword evidence="5 7" id="KW-0456">Lyase</keyword>
<evidence type="ECO:0000256" key="6">
    <source>
        <dbReference type="PIRSR" id="PIRSR602129-50"/>
    </source>
</evidence>
<gene>
    <name evidence="8" type="ORF">ENR23_03620</name>
</gene>
<protein>
    <submittedName>
        <fullName evidence="8">Amino acid decarboxylase</fullName>
    </submittedName>
</protein>
<evidence type="ECO:0000256" key="7">
    <source>
        <dbReference type="RuleBase" id="RU000382"/>
    </source>
</evidence>
<dbReference type="InterPro" id="IPR002129">
    <property type="entry name" value="PyrdxlP-dep_de-COase"/>
</dbReference>
<evidence type="ECO:0000256" key="4">
    <source>
        <dbReference type="ARBA" id="ARBA00022898"/>
    </source>
</evidence>
<proteinExistence type="inferred from homology"/>
<dbReference type="Pfam" id="PF00282">
    <property type="entry name" value="Pyridoxal_deC"/>
    <property type="match status" value="1"/>
</dbReference>
<dbReference type="GO" id="GO:0005737">
    <property type="term" value="C:cytoplasm"/>
    <property type="evidence" value="ECO:0007669"/>
    <property type="project" value="TreeGrafter"/>
</dbReference>
<feature type="modified residue" description="N6-(pyridoxal phosphate)lysine" evidence="6">
    <location>
        <position position="313"/>
    </location>
</feature>
<dbReference type="Gene3D" id="1.20.1340.10">
    <property type="entry name" value="dopa decarboxylase, N-terminal domain"/>
    <property type="match status" value="1"/>
</dbReference>
<dbReference type="GO" id="GO:0016831">
    <property type="term" value="F:carboxy-lyase activity"/>
    <property type="evidence" value="ECO:0007669"/>
    <property type="project" value="UniProtKB-KW"/>
</dbReference>
<comment type="cofactor">
    <cofactor evidence="1 6 7">
        <name>pyridoxal 5'-phosphate</name>
        <dbReference type="ChEBI" id="CHEBI:597326"/>
    </cofactor>
</comment>
<dbReference type="PANTHER" id="PTHR11999">
    <property type="entry name" value="GROUP II PYRIDOXAL-5-PHOSPHATE DECARBOXYLASE"/>
    <property type="match status" value="1"/>
</dbReference>
<dbReference type="PRINTS" id="PR00800">
    <property type="entry name" value="YHDCRBOXLASE"/>
</dbReference>
<dbReference type="PANTHER" id="PTHR11999:SF70">
    <property type="entry name" value="MIP05841P"/>
    <property type="match status" value="1"/>
</dbReference>
<accession>A0A832I009</accession>
<dbReference type="InterPro" id="IPR015424">
    <property type="entry name" value="PyrdxlP-dep_Trfase"/>
</dbReference>
<organism evidence="8">
    <name type="scientific">Eiseniibacteriota bacterium</name>
    <dbReference type="NCBI Taxonomy" id="2212470"/>
    <lineage>
        <taxon>Bacteria</taxon>
        <taxon>Candidatus Eiseniibacteriota</taxon>
    </lineage>
</organism>
<evidence type="ECO:0000313" key="8">
    <source>
        <dbReference type="EMBL" id="HGZ42512.1"/>
    </source>
</evidence>
<dbReference type="Gene3D" id="3.90.1150.10">
    <property type="entry name" value="Aspartate Aminotransferase, domain 1"/>
    <property type="match status" value="1"/>
</dbReference>
<evidence type="ECO:0000256" key="1">
    <source>
        <dbReference type="ARBA" id="ARBA00001933"/>
    </source>
</evidence>
<reference evidence="8" key="1">
    <citation type="journal article" date="2020" name="mSystems">
        <title>Genome- and Community-Level Interaction Insights into Carbon Utilization and Element Cycling Functions of Hydrothermarchaeota in Hydrothermal Sediment.</title>
        <authorList>
            <person name="Zhou Z."/>
            <person name="Liu Y."/>
            <person name="Xu W."/>
            <person name="Pan J."/>
            <person name="Luo Z.H."/>
            <person name="Li M."/>
        </authorList>
    </citation>
    <scope>NUCLEOTIDE SEQUENCE [LARGE SCALE GENOMIC DNA]</scope>
    <source>
        <strain evidence="8">SpSt-381</strain>
    </source>
</reference>
<dbReference type="InterPro" id="IPR015421">
    <property type="entry name" value="PyrdxlP-dep_Trfase_major"/>
</dbReference>
<dbReference type="GO" id="GO:0019752">
    <property type="term" value="P:carboxylic acid metabolic process"/>
    <property type="evidence" value="ECO:0007669"/>
    <property type="project" value="InterPro"/>
</dbReference>
<dbReference type="GO" id="GO:0030170">
    <property type="term" value="F:pyridoxal phosphate binding"/>
    <property type="evidence" value="ECO:0007669"/>
    <property type="project" value="InterPro"/>
</dbReference>
<evidence type="ECO:0000256" key="2">
    <source>
        <dbReference type="ARBA" id="ARBA00009533"/>
    </source>
</evidence>
<dbReference type="Gene3D" id="3.40.640.10">
    <property type="entry name" value="Type I PLP-dependent aspartate aminotransferase-like (Major domain)"/>
    <property type="match status" value="1"/>
</dbReference>
<comment type="caution">
    <text evidence="8">The sequence shown here is derived from an EMBL/GenBank/DDBJ whole genome shotgun (WGS) entry which is preliminary data.</text>
</comment>
<dbReference type="SUPFAM" id="SSF53383">
    <property type="entry name" value="PLP-dependent transferases"/>
    <property type="match status" value="1"/>
</dbReference>
<dbReference type="AlphaFoldDB" id="A0A832I009"/>
<keyword evidence="4 6" id="KW-0663">Pyridoxal phosphate</keyword>
<evidence type="ECO:0000256" key="5">
    <source>
        <dbReference type="ARBA" id="ARBA00023239"/>
    </source>
</evidence>
<keyword evidence="3" id="KW-0210">Decarboxylase</keyword>